<keyword evidence="1" id="KW-0677">Repeat</keyword>
<keyword evidence="4" id="KW-1185">Reference proteome</keyword>
<dbReference type="SUPFAM" id="SSF48403">
    <property type="entry name" value="Ankyrin repeat"/>
    <property type="match status" value="1"/>
</dbReference>
<keyword evidence="2" id="KW-0040">ANK repeat</keyword>
<evidence type="ECO:0000313" key="4">
    <source>
        <dbReference type="Proteomes" id="UP000054771"/>
    </source>
</evidence>
<dbReference type="EMBL" id="CDMC01000005">
    <property type="protein sequence ID" value="CEL05684.1"/>
    <property type="molecule type" value="Genomic_DNA"/>
</dbReference>
<sequence length="132" mass="14766">MYNGWTALTRAVYWGRTDVAMEIVNSGRGVDLDTESQSWTALQWALARRHLDIAHMLIAQPSVDVDWKDADGFTPFITATNYNHCDIVRALLQDRQGLDANAKYGSGVTALGWAVQFNFSRYTQSPTPPSWG</sequence>
<dbReference type="Pfam" id="PF00023">
    <property type="entry name" value="Ank"/>
    <property type="match status" value="1"/>
</dbReference>
<dbReference type="OrthoDB" id="341259at2759"/>
<dbReference type="InterPro" id="IPR036770">
    <property type="entry name" value="Ankyrin_rpt-contain_sf"/>
</dbReference>
<evidence type="ECO:0000313" key="3">
    <source>
        <dbReference type="EMBL" id="CEL05684.1"/>
    </source>
</evidence>
<dbReference type="PANTHER" id="PTHR24198">
    <property type="entry name" value="ANKYRIN REPEAT AND PROTEIN KINASE DOMAIN-CONTAINING PROTEIN"/>
    <property type="match status" value="1"/>
</dbReference>
<dbReference type="SMART" id="SM00248">
    <property type="entry name" value="ANK"/>
    <property type="match status" value="3"/>
</dbReference>
<evidence type="ECO:0000256" key="1">
    <source>
        <dbReference type="ARBA" id="ARBA00022737"/>
    </source>
</evidence>
<dbReference type="AlphaFoldDB" id="A0A0U5GX57"/>
<dbReference type="STRING" id="454130.A0A0U5GX57"/>
<name>A0A0U5GX57_ASPCI</name>
<accession>A0A0U5GX57</accession>
<dbReference type="Pfam" id="PF12796">
    <property type="entry name" value="Ank_2"/>
    <property type="match status" value="1"/>
</dbReference>
<dbReference type="PANTHER" id="PTHR24198:SF165">
    <property type="entry name" value="ANKYRIN REPEAT-CONTAINING PROTEIN-RELATED"/>
    <property type="match status" value="1"/>
</dbReference>
<organism evidence="3 4">
    <name type="scientific">Aspergillus calidoustus</name>
    <dbReference type="NCBI Taxonomy" id="454130"/>
    <lineage>
        <taxon>Eukaryota</taxon>
        <taxon>Fungi</taxon>
        <taxon>Dikarya</taxon>
        <taxon>Ascomycota</taxon>
        <taxon>Pezizomycotina</taxon>
        <taxon>Eurotiomycetes</taxon>
        <taxon>Eurotiomycetidae</taxon>
        <taxon>Eurotiales</taxon>
        <taxon>Aspergillaceae</taxon>
        <taxon>Aspergillus</taxon>
        <taxon>Aspergillus subgen. Nidulantes</taxon>
    </lineage>
</organism>
<proteinExistence type="predicted"/>
<gene>
    <name evidence="3" type="ORF">ASPCAL06801</name>
</gene>
<dbReference type="Gene3D" id="1.25.40.20">
    <property type="entry name" value="Ankyrin repeat-containing domain"/>
    <property type="match status" value="1"/>
</dbReference>
<protein>
    <submittedName>
        <fullName evidence="3">Uncharacterized protein</fullName>
    </submittedName>
</protein>
<dbReference type="InterPro" id="IPR002110">
    <property type="entry name" value="Ankyrin_rpt"/>
</dbReference>
<evidence type="ECO:0000256" key="2">
    <source>
        <dbReference type="ARBA" id="ARBA00023043"/>
    </source>
</evidence>
<dbReference type="Proteomes" id="UP000054771">
    <property type="component" value="Unassembled WGS sequence"/>
</dbReference>
<reference evidence="4" key="1">
    <citation type="journal article" date="2016" name="Genome Announc.">
        <title>Draft genome sequences of fungus Aspergillus calidoustus.</title>
        <authorList>
            <person name="Horn F."/>
            <person name="Linde J."/>
            <person name="Mattern D.J."/>
            <person name="Walther G."/>
            <person name="Guthke R."/>
            <person name="Scherlach K."/>
            <person name="Martin K."/>
            <person name="Brakhage A.A."/>
            <person name="Petzke L."/>
            <person name="Valiante V."/>
        </authorList>
    </citation>
    <scope>NUCLEOTIDE SEQUENCE [LARGE SCALE GENOMIC DNA]</scope>
    <source>
        <strain evidence="4">SF006504</strain>
    </source>
</reference>